<dbReference type="InParanoid" id="A0A1B1ADT8"/>
<gene>
    <name evidence="4" type="ORF">ATE48_01655</name>
</gene>
<dbReference type="KEGG" id="cbot:ATE48_01655"/>
<dbReference type="Proteomes" id="UP000092498">
    <property type="component" value="Chromosome"/>
</dbReference>
<protein>
    <recommendedName>
        <fullName evidence="3">YhdP central domain-containing protein</fullName>
    </recommendedName>
</protein>
<keyword evidence="2" id="KW-0812">Transmembrane</keyword>
<evidence type="ECO:0000256" key="1">
    <source>
        <dbReference type="SAM" id="MobiDB-lite"/>
    </source>
</evidence>
<dbReference type="PANTHER" id="PTHR38690">
    <property type="entry name" value="PROTEASE-RELATED"/>
    <property type="match status" value="1"/>
</dbReference>
<dbReference type="STRING" id="1759059.ATE48_01655"/>
<evidence type="ECO:0000313" key="4">
    <source>
        <dbReference type="EMBL" id="ANP44717.1"/>
    </source>
</evidence>
<reference evidence="4 5" key="1">
    <citation type="submission" date="2015-11" db="EMBL/GenBank/DDBJ databases">
        <title>Whole-Genome Sequence of Candidatus Oderbacter manganicum from the National Park Lower Oder Valley, Germany.</title>
        <authorList>
            <person name="Braun B."/>
            <person name="Liere K."/>
            <person name="Szewzyk U."/>
        </authorList>
    </citation>
    <scope>NUCLEOTIDE SEQUENCE [LARGE SCALE GENOMIC DNA]</scope>
    <source>
        <strain evidence="4 5">OTSz_A_272</strain>
    </source>
</reference>
<dbReference type="InterPro" id="IPR011836">
    <property type="entry name" value="YhdP"/>
</dbReference>
<accession>A0A1B1ADT8</accession>
<dbReference type="RefSeq" id="WP_066767197.1">
    <property type="nucleotide sequence ID" value="NZ_CP013244.1"/>
</dbReference>
<evidence type="ECO:0000259" key="3">
    <source>
        <dbReference type="Pfam" id="PF13116"/>
    </source>
</evidence>
<keyword evidence="2" id="KW-0472">Membrane</keyword>
<evidence type="ECO:0000256" key="2">
    <source>
        <dbReference type="SAM" id="Phobius"/>
    </source>
</evidence>
<dbReference type="InterPro" id="IPR025263">
    <property type="entry name" value="YhdP_central"/>
</dbReference>
<dbReference type="AlphaFoldDB" id="A0A1B1ADT8"/>
<keyword evidence="2" id="KW-1133">Transmembrane helix</keyword>
<feature type="compositionally biased region" description="Polar residues" evidence="1">
    <location>
        <begin position="855"/>
        <end position="864"/>
    </location>
</feature>
<organism evidence="4 5">
    <name type="scientific">Candidatus Viadribacter manganicus</name>
    <dbReference type="NCBI Taxonomy" id="1759059"/>
    <lineage>
        <taxon>Bacteria</taxon>
        <taxon>Pseudomonadati</taxon>
        <taxon>Pseudomonadota</taxon>
        <taxon>Alphaproteobacteria</taxon>
        <taxon>Hyphomonadales</taxon>
        <taxon>Hyphomonadaceae</taxon>
        <taxon>Candidatus Viadribacter</taxon>
    </lineage>
</organism>
<dbReference type="PANTHER" id="PTHR38690:SF1">
    <property type="entry name" value="PROTEASE"/>
    <property type="match status" value="1"/>
</dbReference>
<name>A0A1B1ADT8_9PROT</name>
<proteinExistence type="predicted"/>
<feature type="region of interest" description="Disordered" evidence="1">
    <location>
        <begin position="1122"/>
        <end position="1170"/>
    </location>
</feature>
<dbReference type="OrthoDB" id="7161641at2"/>
<feature type="region of interest" description="Disordered" evidence="1">
    <location>
        <begin position="842"/>
        <end position="864"/>
    </location>
</feature>
<feature type="transmembrane region" description="Helical" evidence="2">
    <location>
        <begin position="12"/>
        <end position="31"/>
    </location>
</feature>
<sequence length="1170" mass="123178">MIRRSTLIAVEILLGLVAALAIGVGVAWWRFSQGPIELNSMRDQIETELSQARSGRPVGIERVELAWNPRGALELRAIGVTVEDGRGGVLSRSDEARISLDVLPLLIGRISVSRAEFIGGAITFTRRPNGAMHIAFGPEGSPPDIIIPAVITNETLEERVARVLDSMEAAFKPVGAGGSLREVSVRGAALTLIDESGGGRWTADAASIELARRGRSLALFGSAELEGAEGIAPATLRITTDTRFQSALIEFGAQNARPRALFSQAALGPFAGLDAPVTMNISVGMDREAGVNRFEGDVVIGEGSADVAGDRLSLSGGRLHGHYDIDSDELIIDQIALAGDRTRIGGDIRVRDVSAIMRAAPNEPAAFNISLPSMRVDVPGTFAEPLAITNVEVAGSIISAQRTVNVSRITARAGDGRFNGTGRLYWTDVDGSAHTGVQLDGALEGAVDARAVMHMWPVGLGESVREYLARTITGGRVTDATVHINVLPGDLIDGALQDDAIDVRFNVDSASMEFISTMSPVTHARGSGILRGNSFSMVVPEARFHGMPVTNGRIEAPRFKPDGQMMTISAHVDGDARPLLEVLAMEPISLGERLPIDAASATGRGSVNVRIQRPMVRDAPFEAWRFTVDGAIRDFAGNMSTRNVALSNGQLTVRGDQRAVTVSGPIRAGDSAIQNVRWTEYIGRPDDASSSEYQISGDFDANDLERLGYPVARYAQGRIGVTVTGQGRGFDVDNARIDLDLRNAAVQLPRDFWTKRAGQAASARFVVQRQSDGGLAFNDIDARGGGLLAQGRVRLARDNTLMEVDLPRLVVEGSADARLTAARAQDGALVVSIRGAMFNAEPFMGSQAPPEGGTATPTAAQGSTLDSGAMRASVIVDRLKMRGGATLADANVHVATVREGLMTLSAEGRSPGGESFSLTLGQRAGDARSRVRFRAGDAGFAVRALTGAENVVGGAASADGDWRGGAQSQARFNVGMRDFQVVRLPAMARLLSSAGSLTGLTEMLNGDGIGFLALDAEMTYANNRLQFAEGRMAGPSLGLTGAGSYDITRDNLDIDGVVAPSPMLNLSMLGSIPVIGDLLVSRRGEGVFGMTYSINGHAAEPRVGVNPVSALTPGILRRIFEPVPQREAEAPARNTGGAHMFNPSGSTPIAPDPNTPTEAGGGGTLLDALP</sequence>
<feature type="domain" description="YhdP central" evidence="3">
    <location>
        <begin position="363"/>
        <end position="820"/>
    </location>
</feature>
<dbReference type="EMBL" id="CP013244">
    <property type="protein sequence ID" value="ANP44717.1"/>
    <property type="molecule type" value="Genomic_DNA"/>
</dbReference>
<keyword evidence="5" id="KW-1185">Reference proteome</keyword>
<evidence type="ECO:0000313" key="5">
    <source>
        <dbReference type="Proteomes" id="UP000092498"/>
    </source>
</evidence>
<dbReference type="Pfam" id="PF13116">
    <property type="entry name" value="YhdP"/>
    <property type="match status" value="1"/>
</dbReference>